<evidence type="ECO:0000313" key="13">
    <source>
        <dbReference type="EMBL" id="SDA44342.1"/>
    </source>
</evidence>
<dbReference type="PANTHER" id="PTHR43099:SF2">
    <property type="entry name" value="UPF0053 PROTEIN YRKA"/>
    <property type="match status" value="1"/>
</dbReference>
<evidence type="ECO:0000256" key="6">
    <source>
        <dbReference type="ARBA" id="ARBA00023122"/>
    </source>
</evidence>
<protein>
    <submittedName>
        <fullName evidence="13">Putative hemolysin</fullName>
    </submittedName>
</protein>
<evidence type="ECO:0000256" key="7">
    <source>
        <dbReference type="ARBA" id="ARBA00023136"/>
    </source>
</evidence>
<evidence type="ECO:0000259" key="11">
    <source>
        <dbReference type="PROSITE" id="PS51371"/>
    </source>
</evidence>
<keyword evidence="5 9" id="KW-1133">Transmembrane helix</keyword>
<dbReference type="Gene3D" id="3.10.580.10">
    <property type="entry name" value="CBS-domain"/>
    <property type="match status" value="1"/>
</dbReference>
<evidence type="ECO:0000256" key="8">
    <source>
        <dbReference type="PROSITE-ProRule" id="PRU00703"/>
    </source>
</evidence>
<feature type="transmembrane region" description="Helical" evidence="10">
    <location>
        <begin position="95"/>
        <end position="120"/>
    </location>
</feature>
<sequence>MELLIILMLVLLNGIFAMSELSLVSARKFKLENAKRRGSSNAKMALELSENPTKFLSTVQIGITLIGILLGVYSGENLTTDLAVKIASIEFLAPYASPIATGLIVLLVTYLSIVFGELFPKRLGMTFPEPIAMFVAKPMRLLSKITAPFVWLLSISNDFLLTLFGIKHTTESKVSEEEIKAIIKESAEGGEITDIEQDIVERVFELGDRRVNTLFTHRTELVYFDLSDSWEEIRTKINTEKHSAYPVCRNNDLDNIIGMVLVKDLFAPGLEQNFEIRKVSRKPLFINENSFAYQVMELFKKERMHYGIVIDEYGSTMGIVSMDDVLDALVGDSSDSDQEEYQITQRDEKSWLVDGQYAMIDFVKYFDLNILLKNKGFTTVAGLMIHKSASIPEVGDRVVIENFELEVVDKDGQRIDKIMVTRISS</sequence>
<dbReference type="SMART" id="SM01091">
    <property type="entry name" value="CorC_HlyC"/>
    <property type="match status" value="1"/>
</dbReference>
<name>A0A1G5VER7_9BACT</name>
<dbReference type="Pfam" id="PF00571">
    <property type="entry name" value="CBS"/>
    <property type="match status" value="2"/>
</dbReference>
<evidence type="ECO:0000313" key="14">
    <source>
        <dbReference type="Proteomes" id="UP000198756"/>
    </source>
</evidence>
<dbReference type="Pfam" id="PF01595">
    <property type="entry name" value="CNNM"/>
    <property type="match status" value="1"/>
</dbReference>
<dbReference type="InterPro" id="IPR044751">
    <property type="entry name" value="Ion_transp-like_CBS"/>
</dbReference>
<keyword evidence="3 9" id="KW-0812">Transmembrane</keyword>
<dbReference type="CDD" id="cd04590">
    <property type="entry name" value="CBS_pair_CorC_HlyC_assoc"/>
    <property type="match status" value="1"/>
</dbReference>
<proteinExistence type="predicted"/>
<evidence type="ECO:0000256" key="9">
    <source>
        <dbReference type="PROSITE-ProRule" id="PRU01193"/>
    </source>
</evidence>
<evidence type="ECO:0000256" key="3">
    <source>
        <dbReference type="ARBA" id="ARBA00022692"/>
    </source>
</evidence>
<dbReference type="EMBL" id="FMXE01000003">
    <property type="protein sequence ID" value="SDA44342.1"/>
    <property type="molecule type" value="Genomic_DNA"/>
</dbReference>
<dbReference type="InterPro" id="IPR046342">
    <property type="entry name" value="CBS_dom_sf"/>
</dbReference>
<evidence type="ECO:0000256" key="10">
    <source>
        <dbReference type="SAM" id="Phobius"/>
    </source>
</evidence>
<dbReference type="SUPFAM" id="SSF54631">
    <property type="entry name" value="CBS-domain pair"/>
    <property type="match status" value="1"/>
</dbReference>
<accession>A0A1G5VER7</accession>
<evidence type="ECO:0000256" key="1">
    <source>
        <dbReference type="ARBA" id="ARBA00004651"/>
    </source>
</evidence>
<dbReference type="OrthoDB" id="9798188at2"/>
<dbReference type="InterPro" id="IPR002550">
    <property type="entry name" value="CNNM"/>
</dbReference>
<dbReference type="InterPro" id="IPR016169">
    <property type="entry name" value="FAD-bd_PCMH_sub2"/>
</dbReference>
<dbReference type="PANTHER" id="PTHR43099">
    <property type="entry name" value="UPF0053 PROTEIN YRKA"/>
    <property type="match status" value="1"/>
</dbReference>
<gene>
    <name evidence="13" type="ORF">SAMN03080617_00488</name>
</gene>
<dbReference type="RefSeq" id="WP_092728361.1">
    <property type="nucleotide sequence ID" value="NZ_FMXE01000003.1"/>
</dbReference>
<dbReference type="Proteomes" id="UP000198756">
    <property type="component" value="Unassembled WGS sequence"/>
</dbReference>
<keyword evidence="4" id="KW-0677">Repeat</keyword>
<evidence type="ECO:0000256" key="4">
    <source>
        <dbReference type="ARBA" id="ARBA00022737"/>
    </source>
</evidence>
<keyword evidence="6 8" id="KW-0129">CBS domain</keyword>
<dbReference type="InterPro" id="IPR000644">
    <property type="entry name" value="CBS_dom"/>
</dbReference>
<dbReference type="Gene3D" id="3.30.465.10">
    <property type="match status" value="1"/>
</dbReference>
<dbReference type="GO" id="GO:0005886">
    <property type="term" value="C:plasma membrane"/>
    <property type="evidence" value="ECO:0007669"/>
    <property type="project" value="UniProtKB-SubCell"/>
</dbReference>
<dbReference type="Pfam" id="PF03471">
    <property type="entry name" value="CorC_HlyC"/>
    <property type="match status" value="1"/>
</dbReference>
<feature type="transmembrane region" description="Helical" evidence="10">
    <location>
        <begin position="6"/>
        <end position="26"/>
    </location>
</feature>
<dbReference type="InterPro" id="IPR005170">
    <property type="entry name" value="Transptr-assoc_dom"/>
</dbReference>
<dbReference type="GO" id="GO:0050660">
    <property type="term" value="F:flavin adenine dinucleotide binding"/>
    <property type="evidence" value="ECO:0007669"/>
    <property type="project" value="InterPro"/>
</dbReference>
<dbReference type="PROSITE" id="PS51371">
    <property type="entry name" value="CBS"/>
    <property type="match status" value="1"/>
</dbReference>
<dbReference type="InterPro" id="IPR036318">
    <property type="entry name" value="FAD-bd_PCMH-like_sf"/>
</dbReference>
<keyword evidence="7 9" id="KW-0472">Membrane</keyword>
<evidence type="ECO:0000256" key="5">
    <source>
        <dbReference type="ARBA" id="ARBA00022989"/>
    </source>
</evidence>
<evidence type="ECO:0000256" key="2">
    <source>
        <dbReference type="ARBA" id="ARBA00022475"/>
    </source>
</evidence>
<comment type="subcellular location">
    <subcellularLocation>
        <location evidence="1">Cell membrane</location>
        <topology evidence="1">Multi-pass membrane protein</topology>
    </subcellularLocation>
</comment>
<dbReference type="PROSITE" id="PS51846">
    <property type="entry name" value="CNNM"/>
    <property type="match status" value="1"/>
</dbReference>
<feature type="domain" description="CNNM transmembrane" evidence="12">
    <location>
        <begin position="1"/>
        <end position="196"/>
    </location>
</feature>
<dbReference type="AlphaFoldDB" id="A0A1G5VER7"/>
<evidence type="ECO:0000259" key="12">
    <source>
        <dbReference type="PROSITE" id="PS51846"/>
    </source>
</evidence>
<keyword evidence="2" id="KW-1003">Cell membrane</keyword>
<organism evidence="13 14">
    <name type="scientific">Algoriphagus alkaliphilus</name>
    <dbReference type="NCBI Taxonomy" id="279824"/>
    <lineage>
        <taxon>Bacteria</taxon>
        <taxon>Pseudomonadati</taxon>
        <taxon>Bacteroidota</taxon>
        <taxon>Cytophagia</taxon>
        <taxon>Cytophagales</taxon>
        <taxon>Cyclobacteriaceae</taxon>
        <taxon>Algoriphagus</taxon>
    </lineage>
</organism>
<feature type="domain" description="CBS" evidence="11">
    <location>
        <begin position="279"/>
        <end position="336"/>
    </location>
</feature>
<keyword evidence="14" id="KW-1185">Reference proteome</keyword>
<reference evidence="14" key="1">
    <citation type="submission" date="2016-10" db="EMBL/GenBank/DDBJ databases">
        <authorList>
            <person name="Varghese N."/>
            <person name="Submissions S."/>
        </authorList>
    </citation>
    <scope>NUCLEOTIDE SEQUENCE [LARGE SCALE GENOMIC DNA]</scope>
    <source>
        <strain evidence="14">DSM 22703</strain>
    </source>
</reference>
<dbReference type="InterPro" id="IPR051676">
    <property type="entry name" value="UPF0053_domain"/>
</dbReference>
<dbReference type="SUPFAM" id="SSF56176">
    <property type="entry name" value="FAD-binding/transporter-associated domain-like"/>
    <property type="match status" value="1"/>
</dbReference>